<dbReference type="OrthoDB" id="2376828at2"/>
<reference evidence="1 2" key="1">
    <citation type="journal article" date="2005" name="Int. J. Syst. Evol. Microbiol.">
        <title>Bacillus cibi sp. nov., isolated from jeotgal, a traditional Korean fermented seafood.</title>
        <authorList>
            <person name="Yoon J.H."/>
            <person name="Lee C.H."/>
            <person name="Oh T.K."/>
        </authorList>
    </citation>
    <scope>NUCLEOTIDE SEQUENCE [LARGE SCALE GENOMIC DNA]</scope>
    <source>
        <strain evidence="1 2">DSM 16189</strain>
    </source>
</reference>
<gene>
    <name evidence="1" type="ORF">GS18_0211160</name>
</gene>
<dbReference type="Proteomes" id="UP000028549">
    <property type="component" value="Unassembled WGS sequence"/>
</dbReference>
<dbReference type="AlphaFoldDB" id="A0A084GWG4"/>
<dbReference type="RefSeq" id="WP_035207115.1">
    <property type="nucleotide sequence ID" value="NZ_JBNIKL010000004.1"/>
</dbReference>
<sequence length="65" mass="7316">MYKKLCSQCYQPSFSSSKSNQWICPVCSKDLTSHKAIQAVHAVKKIPLSAYQPNMGTGYEFDRKG</sequence>
<organism evidence="1 2">
    <name type="scientific">Metabacillus indicus</name>
    <name type="common">Bacillus indicus</name>
    <dbReference type="NCBI Taxonomy" id="246786"/>
    <lineage>
        <taxon>Bacteria</taxon>
        <taxon>Bacillati</taxon>
        <taxon>Bacillota</taxon>
        <taxon>Bacilli</taxon>
        <taxon>Bacillales</taxon>
        <taxon>Bacillaceae</taxon>
        <taxon>Metabacillus</taxon>
    </lineage>
</organism>
<name>A0A084GWG4_METID</name>
<proteinExistence type="predicted"/>
<comment type="caution">
    <text evidence="1">The sequence shown here is derived from an EMBL/GenBank/DDBJ whole genome shotgun (WGS) entry which is preliminary data.</text>
</comment>
<dbReference type="STRING" id="246786.GS18_0211160"/>
<evidence type="ECO:0000313" key="1">
    <source>
        <dbReference type="EMBL" id="KEZ51676.1"/>
    </source>
</evidence>
<accession>A0A084GWG4</accession>
<protein>
    <submittedName>
        <fullName evidence="1">Uncharacterized protein</fullName>
    </submittedName>
</protein>
<keyword evidence="2" id="KW-1185">Reference proteome</keyword>
<evidence type="ECO:0000313" key="2">
    <source>
        <dbReference type="Proteomes" id="UP000028549"/>
    </source>
</evidence>
<dbReference type="EMBL" id="JNVC02000005">
    <property type="protein sequence ID" value="KEZ51676.1"/>
    <property type="molecule type" value="Genomic_DNA"/>
</dbReference>